<keyword evidence="4" id="KW-1185">Reference proteome</keyword>
<dbReference type="PANTHER" id="PTHR33376:SF15">
    <property type="entry name" value="BLL6794 PROTEIN"/>
    <property type="match status" value="1"/>
</dbReference>
<evidence type="ECO:0000256" key="1">
    <source>
        <dbReference type="ARBA" id="ARBA00022729"/>
    </source>
</evidence>
<dbReference type="CDD" id="cd13665">
    <property type="entry name" value="PBP2_TRAP_Dctp3_4"/>
    <property type="match status" value="1"/>
</dbReference>
<dbReference type="EMBL" id="LT629751">
    <property type="protein sequence ID" value="SDT18452.1"/>
    <property type="molecule type" value="Genomic_DNA"/>
</dbReference>
<evidence type="ECO:0000313" key="3">
    <source>
        <dbReference type="EMBL" id="SDT18452.1"/>
    </source>
</evidence>
<evidence type="ECO:0000313" key="4">
    <source>
        <dbReference type="Proteomes" id="UP000243359"/>
    </source>
</evidence>
<dbReference type="Gene3D" id="3.40.190.170">
    <property type="entry name" value="Bacterial extracellular solute-binding protein, family 7"/>
    <property type="match status" value="1"/>
</dbReference>
<dbReference type="NCBIfam" id="NF037995">
    <property type="entry name" value="TRAP_S1"/>
    <property type="match status" value="1"/>
</dbReference>
<dbReference type="STRING" id="1392877.SAMN05216221_3720"/>
<dbReference type="Proteomes" id="UP000243359">
    <property type="component" value="Chromosome I"/>
</dbReference>
<evidence type="ECO:0000256" key="2">
    <source>
        <dbReference type="SAM" id="SignalP"/>
    </source>
</evidence>
<gene>
    <name evidence="3" type="ORF">SAMN05216221_3720</name>
</gene>
<accession>A0A1H1YAM9</accession>
<dbReference type="InterPro" id="IPR038404">
    <property type="entry name" value="TRAP_DctP_sf"/>
</dbReference>
<organism evidence="3 4">
    <name type="scientific">Pseudomonas oryzae</name>
    <dbReference type="NCBI Taxonomy" id="1392877"/>
    <lineage>
        <taxon>Bacteria</taxon>
        <taxon>Pseudomonadati</taxon>
        <taxon>Pseudomonadota</taxon>
        <taxon>Gammaproteobacteria</taxon>
        <taxon>Pseudomonadales</taxon>
        <taxon>Pseudomonadaceae</taxon>
        <taxon>Pseudomonas</taxon>
    </lineage>
</organism>
<name>A0A1H1YAM9_9PSED</name>
<dbReference type="InterPro" id="IPR018389">
    <property type="entry name" value="DctP_fam"/>
</dbReference>
<protein>
    <submittedName>
        <fullName evidence="3">TRAP-type C4-dicarboxylate transport system, substrate-binding protein</fullName>
    </submittedName>
</protein>
<feature type="signal peptide" evidence="2">
    <location>
        <begin position="1"/>
        <end position="21"/>
    </location>
</feature>
<proteinExistence type="predicted"/>
<feature type="chain" id="PRO_5009266382" evidence="2">
    <location>
        <begin position="22"/>
        <end position="350"/>
    </location>
</feature>
<dbReference type="AlphaFoldDB" id="A0A1H1YAM9"/>
<dbReference type="PANTHER" id="PTHR33376">
    <property type="match status" value="1"/>
</dbReference>
<dbReference type="Pfam" id="PF03480">
    <property type="entry name" value="DctP"/>
    <property type="match status" value="1"/>
</dbReference>
<dbReference type="GO" id="GO:0055085">
    <property type="term" value="P:transmembrane transport"/>
    <property type="evidence" value="ECO:0007669"/>
    <property type="project" value="InterPro"/>
</dbReference>
<keyword evidence="1 2" id="KW-0732">Signal</keyword>
<reference evidence="4" key="1">
    <citation type="submission" date="2016-10" db="EMBL/GenBank/DDBJ databases">
        <authorList>
            <person name="Varghese N."/>
            <person name="Submissions S."/>
        </authorList>
    </citation>
    <scope>NUCLEOTIDE SEQUENCE [LARGE SCALE GENOMIC DNA]</scope>
    <source>
        <strain evidence="4">KCTC 32247</strain>
    </source>
</reference>
<dbReference type="RefSeq" id="WP_231975653.1">
    <property type="nucleotide sequence ID" value="NZ_LT629751.1"/>
</dbReference>
<sequence length="350" mass="38594">MKYLRSTLAALSLSTSLAATAAAENTVTLKVHHFMPHDSFTQRQFIQPWADKISRESGGRIRFHFFPAMQLGGKPTQLIDQARVGTADVVWALPGYNSGSFPLTAAFEQPFMNRSAEAGSQALWDFLQKHGQREYQGVQLLATHLTDSVVLHTRKQPIRSMADFAGLRLRSANPVQSRLIALFGGVPQAMPINPVPAALARGLLDGAAAPWDVATSVRLQERVRHHTETAPGMPKLMHAALVLAMNQARYDSLPADLRQIIDANSGRALSAQAGRLWDAYGMETSHRLAREHDNQIHVLEPAEQQRWMEAARRLDADWVAEVEGQGYADGAALLREARQLVAKYNGQAAR</sequence>